<evidence type="ECO:0000313" key="14">
    <source>
        <dbReference type="Proteomes" id="UP000494165"/>
    </source>
</evidence>
<accession>A0A8S1DKN0</accession>
<sequence length="733" mass="84035">MQQVVDMEANEAKNKQDGPSSSSSIPVLLMAGILILLVLTGLLGYILISKGNAANKPELCLSNDCIASADRIISSMNKSVDPCDNFYEFACGGYMDTHPISETGAASRFGDLADVIDYRVMRILDGGIFPSMPETVKQVIDYYHKCIDKDTLETIGVEPMLGHIESLGLPKLPLQSDNAVKPSPWPQVLIKGDKLTARTPFFRVSIYQQNKTASHLTLEYERQPIKEDMFKRMLQALNKELDEDQIDAKKAAKQLFDLDDRLNNTILSREDTEPADIWVTVAELQKMTDKYTAIKGSIQFNWEEFLTSYLEDSIFDFDLEKEKIHVIAPNATMEVFKILYNTPPEQLELYMWFFYFDLMVPYTTPDLRDAFYVVRKESSPGFWKLRCSYMARQLFHNAVSYEYLTRYFDNKTVEKTEVIVHDIHDAFTQLIKGLDWMDEQTKTYALEKLDAVKQNVGYPKWFFVPGALDERNFFINDVRGDWLTMNINKFVVAFKKYDDFRFNDTYWLGISKIVVNAFYTNNLVGIYLPAGILDAPFTGNGLPALNYGAIGAVIGHEFTHGFDNYGHTIDKHGQKKNWWSNETLEKFDERVECMIEQYNKFEFPEIGPNVTLNGTQTINENIADNGGMREALIAYDMLKYRQTHYESQVLPDPEPYLPGLADYSHKQLFFLGYANMWCKNVSPKYLERILTKDVHSPGRERVLGTLSNTKEFADAWKCSAGSKMNPVEKCIVW</sequence>
<evidence type="ECO:0000256" key="5">
    <source>
        <dbReference type="ARBA" id="ARBA00022723"/>
    </source>
</evidence>
<keyword evidence="10" id="KW-0812">Transmembrane</keyword>
<dbReference type="CDD" id="cd08662">
    <property type="entry name" value="M13"/>
    <property type="match status" value="1"/>
</dbReference>
<protein>
    <recommendedName>
        <fullName evidence="15">Peptidase M13 C-terminal domain-containing protein</fullName>
    </recommendedName>
</protein>
<gene>
    <name evidence="13" type="ORF">CLODIP_2_CD12196</name>
</gene>
<dbReference type="GO" id="GO:0016485">
    <property type="term" value="P:protein processing"/>
    <property type="evidence" value="ECO:0007669"/>
    <property type="project" value="TreeGrafter"/>
</dbReference>
<dbReference type="Gene3D" id="3.40.390.10">
    <property type="entry name" value="Collagenase (Catalytic Domain)"/>
    <property type="match status" value="1"/>
</dbReference>
<evidence type="ECO:0000259" key="11">
    <source>
        <dbReference type="Pfam" id="PF01431"/>
    </source>
</evidence>
<comment type="caution">
    <text evidence="13">The sequence shown here is derived from an EMBL/GenBank/DDBJ whole genome shotgun (WGS) entry which is preliminary data.</text>
</comment>
<comment type="similarity">
    <text evidence="3">Belongs to the peptidase M13 family.</text>
</comment>
<dbReference type="Proteomes" id="UP000494165">
    <property type="component" value="Unassembled WGS sequence"/>
</dbReference>
<dbReference type="InterPro" id="IPR024079">
    <property type="entry name" value="MetalloPept_cat_dom_sf"/>
</dbReference>
<keyword evidence="7" id="KW-0862">Zinc</keyword>
<dbReference type="InterPro" id="IPR008753">
    <property type="entry name" value="Peptidase_M13_N"/>
</dbReference>
<evidence type="ECO:0000256" key="2">
    <source>
        <dbReference type="ARBA" id="ARBA00004401"/>
    </source>
</evidence>
<name>A0A8S1DKN0_9INSE</name>
<comment type="cofactor">
    <cofactor evidence="1">
        <name>Zn(2+)</name>
        <dbReference type="ChEBI" id="CHEBI:29105"/>
    </cofactor>
</comment>
<feature type="domain" description="Peptidase M13 C-terminal" evidence="11">
    <location>
        <begin position="516"/>
        <end position="730"/>
    </location>
</feature>
<evidence type="ECO:0000256" key="3">
    <source>
        <dbReference type="ARBA" id="ARBA00007357"/>
    </source>
</evidence>
<comment type="subcellular location">
    <subcellularLocation>
        <location evidence="2">Cell membrane</location>
        <topology evidence="2">Single-pass type II membrane protein</topology>
    </subcellularLocation>
</comment>
<evidence type="ECO:0000256" key="1">
    <source>
        <dbReference type="ARBA" id="ARBA00001947"/>
    </source>
</evidence>
<dbReference type="SUPFAM" id="SSF55486">
    <property type="entry name" value="Metalloproteases ('zincins'), catalytic domain"/>
    <property type="match status" value="1"/>
</dbReference>
<evidence type="ECO:0000256" key="4">
    <source>
        <dbReference type="ARBA" id="ARBA00022670"/>
    </source>
</evidence>
<evidence type="ECO:0000256" key="8">
    <source>
        <dbReference type="ARBA" id="ARBA00023049"/>
    </source>
</evidence>
<dbReference type="PANTHER" id="PTHR11733:SF237">
    <property type="entry name" value="NEPRILYSIN-LIKE 4"/>
    <property type="match status" value="1"/>
</dbReference>
<evidence type="ECO:0008006" key="15">
    <source>
        <dbReference type="Google" id="ProtNLM"/>
    </source>
</evidence>
<feature type="transmembrane region" description="Helical" evidence="10">
    <location>
        <begin position="25"/>
        <end position="48"/>
    </location>
</feature>
<keyword evidence="10" id="KW-0472">Membrane</keyword>
<dbReference type="InterPro" id="IPR000718">
    <property type="entry name" value="Peptidase_M13"/>
</dbReference>
<dbReference type="GO" id="GO:0046872">
    <property type="term" value="F:metal ion binding"/>
    <property type="evidence" value="ECO:0007669"/>
    <property type="project" value="UniProtKB-KW"/>
</dbReference>
<dbReference type="EMBL" id="CADEPI010000238">
    <property type="protein sequence ID" value="CAB3381603.1"/>
    <property type="molecule type" value="Genomic_DNA"/>
</dbReference>
<dbReference type="Pfam" id="PF05649">
    <property type="entry name" value="Peptidase_M13_N"/>
    <property type="match status" value="1"/>
</dbReference>
<keyword evidence="14" id="KW-1185">Reference proteome</keyword>
<keyword evidence="8" id="KW-0482">Metalloprotease</keyword>
<organism evidence="13 14">
    <name type="scientific">Cloeon dipterum</name>
    <dbReference type="NCBI Taxonomy" id="197152"/>
    <lineage>
        <taxon>Eukaryota</taxon>
        <taxon>Metazoa</taxon>
        <taxon>Ecdysozoa</taxon>
        <taxon>Arthropoda</taxon>
        <taxon>Hexapoda</taxon>
        <taxon>Insecta</taxon>
        <taxon>Pterygota</taxon>
        <taxon>Palaeoptera</taxon>
        <taxon>Ephemeroptera</taxon>
        <taxon>Pisciforma</taxon>
        <taxon>Baetidae</taxon>
        <taxon>Cloeon</taxon>
    </lineage>
</organism>
<dbReference type="OrthoDB" id="6475849at2759"/>
<dbReference type="GO" id="GO:0004222">
    <property type="term" value="F:metalloendopeptidase activity"/>
    <property type="evidence" value="ECO:0007669"/>
    <property type="project" value="InterPro"/>
</dbReference>
<keyword evidence="10" id="KW-1133">Transmembrane helix</keyword>
<dbReference type="PROSITE" id="PS51885">
    <property type="entry name" value="NEPRILYSIN"/>
    <property type="match status" value="1"/>
</dbReference>
<keyword evidence="5" id="KW-0479">Metal-binding</keyword>
<feature type="domain" description="Peptidase M13 N-terminal" evidence="12">
    <location>
        <begin position="82"/>
        <end position="459"/>
    </location>
</feature>
<keyword evidence="6" id="KW-0378">Hydrolase</keyword>
<dbReference type="InterPro" id="IPR018497">
    <property type="entry name" value="Peptidase_M13_C"/>
</dbReference>
<dbReference type="GO" id="GO:0005886">
    <property type="term" value="C:plasma membrane"/>
    <property type="evidence" value="ECO:0007669"/>
    <property type="project" value="UniProtKB-SubCell"/>
</dbReference>
<dbReference type="Gene3D" id="1.10.1380.10">
    <property type="entry name" value="Neutral endopeptidase , domain2"/>
    <property type="match status" value="1"/>
</dbReference>
<dbReference type="AlphaFoldDB" id="A0A8S1DKN0"/>
<dbReference type="PANTHER" id="PTHR11733">
    <property type="entry name" value="ZINC METALLOPROTEASE FAMILY M13 NEPRILYSIN-RELATED"/>
    <property type="match status" value="1"/>
</dbReference>
<dbReference type="Pfam" id="PF01431">
    <property type="entry name" value="Peptidase_M13"/>
    <property type="match status" value="1"/>
</dbReference>
<dbReference type="InterPro" id="IPR042089">
    <property type="entry name" value="Peptidase_M13_dom_2"/>
</dbReference>
<feature type="region of interest" description="Disordered" evidence="9">
    <location>
        <begin position="1"/>
        <end position="22"/>
    </location>
</feature>
<evidence type="ECO:0000256" key="6">
    <source>
        <dbReference type="ARBA" id="ARBA00022801"/>
    </source>
</evidence>
<proteinExistence type="inferred from homology"/>
<dbReference type="PRINTS" id="PR00786">
    <property type="entry name" value="NEPRILYSIN"/>
</dbReference>
<evidence type="ECO:0000313" key="13">
    <source>
        <dbReference type="EMBL" id="CAB3381603.1"/>
    </source>
</evidence>
<evidence type="ECO:0000259" key="12">
    <source>
        <dbReference type="Pfam" id="PF05649"/>
    </source>
</evidence>
<reference evidence="13 14" key="1">
    <citation type="submission" date="2020-04" db="EMBL/GenBank/DDBJ databases">
        <authorList>
            <person name="Alioto T."/>
            <person name="Alioto T."/>
            <person name="Gomez Garrido J."/>
        </authorList>
    </citation>
    <scope>NUCLEOTIDE SEQUENCE [LARGE SCALE GENOMIC DNA]</scope>
</reference>
<evidence type="ECO:0000256" key="7">
    <source>
        <dbReference type="ARBA" id="ARBA00022833"/>
    </source>
</evidence>
<keyword evidence="4" id="KW-0645">Protease</keyword>
<evidence type="ECO:0000256" key="9">
    <source>
        <dbReference type="SAM" id="MobiDB-lite"/>
    </source>
</evidence>
<evidence type="ECO:0000256" key="10">
    <source>
        <dbReference type="SAM" id="Phobius"/>
    </source>
</evidence>